<dbReference type="RefSeq" id="XP_013322864.1">
    <property type="nucleotide sequence ID" value="XM_013467410.1"/>
</dbReference>
<reference evidence="1 2" key="1">
    <citation type="submission" date="2015-04" db="EMBL/GenBank/DDBJ databases">
        <authorList>
            <person name="Heijne W.H."/>
            <person name="Fedorova N.D."/>
            <person name="Nierman W.C."/>
            <person name="Vollebregt A.W."/>
            <person name="Zhao Z."/>
            <person name="Wu L."/>
            <person name="Kumar M."/>
            <person name="Stam H."/>
            <person name="van den Berg M.A."/>
            <person name="Pel H.J."/>
        </authorList>
    </citation>
    <scope>NUCLEOTIDE SEQUENCE [LARGE SCALE GENOMIC DNA]</scope>
    <source>
        <strain evidence="1 2">CBS 393.64</strain>
    </source>
</reference>
<organism evidence="1 2">
    <name type="scientific">Rasamsonia emersonii (strain ATCC 16479 / CBS 393.64 / IMI 116815)</name>
    <dbReference type="NCBI Taxonomy" id="1408163"/>
    <lineage>
        <taxon>Eukaryota</taxon>
        <taxon>Fungi</taxon>
        <taxon>Dikarya</taxon>
        <taxon>Ascomycota</taxon>
        <taxon>Pezizomycotina</taxon>
        <taxon>Eurotiomycetes</taxon>
        <taxon>Eurotiomycetidae</taxon>
        <taxon>Eurotiales</taxon>
        <taxon>Trichocomaceae</taxon>
        <taxon>Rasamsonia</taxon>
    </lineage>
</organism>
<sequence>SIIMSTVPQYDPRNPTFQSPLNPHQRAIIFLFYIVEDDMETLGATWKYVMEFKTHGWIPLREDEDFNVKDFDPNFFLRETYDPVSARSRGESALKEPPYITCLTGIGRYYPCFVLCGPL</sequence>
<dbReference type="AlphaFoldDB" id="A0A0F4YDG4"/>
<protein>
    <submittedName>
        <fullName evidence="1">Uncharacterized protein</fullName>
    </submittedName>
</protein>
<name>A0A0F4YDG4_RASE3</name>
<dbReference type="EMBL" id="LASV01000802">
    <property type="protein sequence ID" value="KKA16252.1"/>
    <property type="molecule type" value="Genomic_DNA"/>
</dbReference>
<keyword evidence="2" id="KW-1185">Reference proteome</keyword>
<evidence type="ECO:0000313" key="1">
    <source>
        <dbReference type="EMBL" id="KKA16252.1"/>
    </source>
</evidence>
<dbReference type="Proteomes" id="UP000053958">
    <property type="component" value="Unassembled WGS sequence"/>
</dbReference>
<feature type="non-terminal residue" evidence="1">
    <location>
        <position position="1"/>
    </location>
</feature>
<accession>A0A0F4YDG4</accession>
<comment type="caution">
    <text evidence="1">The sequence shown here is derived from an EMBL/GenBank/DDBJ whole genome shotgun (WGS) entry which is preliminary data.</text>
</comment>
<evidence type="ECO:0000313" key="2">
    <source>
        <dbReference type="Proteomes" id="UP000053958"/>
    </source>
</evidence>
<gene>
    <name evidence="1" type="ORF">T310_10164</name>
</gene>
<dbReference type="GeneID" id="25313231"/>
<proteinExistence type="predicted"/>